<evidence type="ECO:0000256" key="1">
    <source>
        <dbReference type="SAM" id="Phobius"/>
    </source>
</evidence>
<keyword evidence="1" id="KW-1133">Transmembrane helix</keyword>
<gene>
    <name evidence="2" type="ORF">L21SP2_0903</name>
</gene>
<dbReference type="AlphaFoldDB" id="V5WES6"/>
<evidence type="ECO:0000313" key="3">
    <source>
        <dbReference type="Proteomes" id="UP000018680"/>
    </source>
</evidence>
<reference evidence="2 3" key="1">
    <citation type="journal article" date="2015" name="Stand. Genomic Sci.">
        <title>Complete genome sequence and description of Salinispira pacifica gen. nov., sp. nov., a novel spirochaete isolated form a hypersaline microbial mat.</title>
        <authorList>
            <person name="Ben Hania W."/>
            <person name="Joseph M."/>
            <person name="Schumann P."/>
            <person name="Bunk B."/>
            <person name="Fiebig A."/>
            <person name="Sproer C."/>
            <person name="Klenk H.P."/>
            <person name="Fardeau M.L."/>
            <person name="Spring S."/>
        </authorList>
    </citation>
    <scope>NUCLEOTIDE SEQUENCE [LARGE SCALE GENOMIC DNA]</scope>
    <source>
        <strain evidence="2 3">L21-RPul-D2</strain>
    </source>
</reference>
<keyword evidence="3" id="KW-1185">Reference proteome</keyword>
<dbReference type="RefSeq" id="WP_024267254.1">
    <property type="nucleotide sequence ID" value="NC_023035.1"/>
</dbReference>
<dbReference type="Proteomes" id="UP000018680">
    <property type="component" value="Chromosome"/>
</dbReference>
<dbReference type="EMBL" id="CP006939">
    <property type="protein sequence ID" value="AHC14323.1"/>
    <property type="molecule type" value="Genomic_DNA"/>
</dbReference>
<accession>V5WES6</accession>
<sequence length="152" mass="16939">MVILISTAFTLLVALGGESGLLFGLLSLAGAFLLFRYFMQHKKSYVETTEDKIICKTSNGSEIRMTKSDISHCGLAQGKQGKMLYIYCENDDQLLTIPNDFHNFDRLVQEIAPLPGFEKKTLEGRSAIISYLSSRLGEQEDVSSNRPAHDET</sequence>
<organism evidence="2 3">
    <name type="scientific">Salinispira pacifica</name>
    <dbReference type="NCBI Taxonomy" id="1307761"/>
    <lineage>
        <taxon>Bacteria</taxon>
        <taxon>Pseudomonadati</taxon>
        <taxon>Spirochaetota</taxon>
        <taxon>Spirochaetia</taxon>
        <taxon>Spirochaetales</taxon>
        <taxon>Spirochaetaceae</taxon>
        <taxon>Salinispira</taxon>
    </lineage>
</organism>
<dbReference type="KEGG" id="slr:L21SP2_0903"/>
<proteinExistence type="predicted"/>
<protein>
    <submittedName>
        <fullName evidence="2">Uncharacterized protein</fullName>
    </submittedName>
</protein>
<evidence type="ECO:0000313" key="2">
    <source>
        <dbReference type="EMBL" id="AHC14323.1"/>
    </source>
</evidence>
<feature type="transmembrane region" description="Helical" evidence="1">
    <location>
        <begin position="20"/>
        <end position="39"/>
    </location>
</feature>
<keyword evidence="1" id="KW-0472">Membrane</keyword>
<dbReference type="HOGENOM" id="CLU_1721056_0_0_12"/>
<name>V5WES6_9SPIO</name>
<keyword evidence="1" id="KW-0812">Transmembrane</keyword>